<keyword evidence="1 3" id="KW-0853">WD repeat</keyword>
<dbReference type="PROSITE" id="PS50294">
    <property type="entry name" value="WD_REPEATS_REGION"/>
    <property type="match status" value="10"/>
</dbReference>
<accession>A0AAJ0HFH6</accession>
<feature type="repeat" description="WD" evidence="3">
    <location>
        <begin position="869"/>
        <end position="910"/>
    </location>
</feature>
<name>A0AAJ0HFH6_9PEZI</name>
<dbReference type="InterPro" id="IPR010730">
    <property type="entry name" value="HET"/>
</dbReference>
<dbReference type="FunFam" id="2.130.10.10:FF:000228">
    <property type="entry name" value="COMPASS-like H3K4 histone methylase component WDR5A"/>
    <property type="match status" value="1"/>
</dbReference>
<dbReference type="PRINTS" id="PR00320">
    <property type="entry name" value="GPROTEINBRPT"/>
</dbReference>
<dbReference type="Pfam" id="PF25173">
    <property type="entry name" value="Beta-prop_WDR3_1st"/>
    <property type="match status" value="1"/>
</dbReference>
<feature type="repeat" description="WD" evidence="3">
    <location>
        <begin position="1079"/>
        <end position="1120"/>
    </location>
</feature>
<dbReference type="PANTHER" id="PTHR14604">
    <property type="entry name" value="WD40 REPEAT PF20"/>
    <property type="match status" value="1"/>
</dbReference>
<sequence>MRLLERDDNGDFHLTKDFLNNKIPPYAILSHTWGDGEVLFKDLMDGTGKNKAGYAKIQFCGDQARYDAIKFFWVDTCCIDKSNNTELQEAINSMFRWYRDAAKCYAYLVDVSIPSPEVDDKSIWEPAFRASRWFTRGWTLQELIAPTSVEFFSREKVRLGDRKSLERIIHNVTGIPLKALRGSLLSDFSVCDRMAWIGKRNTTREEDMAYSLFGIFDVQLPLLYGEGKEKALERLREKTGKDDGCLADLRVTDPRDDKKRIEDGKGGLLRDSYRWVLNNAEFRRWYDSEDSSLLWIFGDPGKGKTMLLCGIIDDLLSYFFCQATDSHTNNATIVLRGLIYLLIVQQPTLVSHLRRKYDHAGKTLFEDANAWFALSEIFGNILQDPSLQTTYFVIDALDECIIGRQQLLKLVTQNLPVSSRIKWIISSRNWTEIGDQLKMATQGAKLSLELNAESITSAVNTYIWYKVDQLAELKKYDPKTRDAVRHYLSSHADGTFLWVALVCHALADPMVRKRHSLEMLRTFPPGLDSLYTQTTENIRRSRDADLCRHILAVTAIVHRPVSLQELVSLIEVLDSFSEDLESLEEVIGVCGSFLSLRKGTVYFVHQSAKDFLLGDISDKTFCKASQEAFNWVFPSGKEKENCIIVSRSLNVMSGNLQRDIYSLKAPGFPIDHVRLPDPDPLARVRYLCVYWVSHLSDAVSGVNANLNTLLQDNGPVHSFFEEKYLYWLEALSLLRAMSDGVLAIRRLEGLLSCTNQGQLLNLVRDAHRFTLSYRWIIEQAPLQAYTSALIFVPTSSLVKKCFRANEPDWISTKPVVEADWNACLQTLEGHDSSVRSVAFSPDGQQLASGSGDETIKIWDPASGQCRQTLEGHDSWVRSVTFSPDGQQLASGSSDKTIKIWDPASGQCRQTLEGHDSSVQSVAFSPDGQQLASGSSDKTIKIWDPASGQCRQTLEGHDSSVRSVTFSPDGQQLASGSDDKTIKIWDPASGQCRQTLKGHDNWVQSVAFSPDGQQLASGSSDETIKIWDPASGQCRQTLKGHDNWVQSVAFSPDGQQLASGSSDETIKIWDPASGQCRQTLKGHDNWVRSVAFSPDGQQLASGSDDKTIKIWDPASGQCRQMLKGHDNWVQSVAFSPDGQQLASGSSDKTIKIWDPASGQCRQTLKGHDNSVWSVTFSPDGQQLASGSDDTTIKIWDPTSGQCRQTLKGHDNWVQSVAFSPDGQQLASGSSDTTIKIWDPASGQCRQTLKGHDSWVRTIQLDNLVKQSYNLGQEWITCNGKNVLWLPPEYRPCCSAVQGRMISIGCSSGRVFTIGFSRDV</sequence>
<evidence type="ECO:0000256" key="3">
    <source>
        <dbReference type="PROSITE-ProRule" id="PRU00221"/>
    </source>
</evidence>
<dbReference type="SUPFAM" id="SSF52540">
    <property type="entry name" value="P-loop containing nucleoside triphosphate hydrolases"/>
    <property type="match status" value="1"/>
</dbReference>
<gene>
    <name evidence="5" type="ORF">B0T25DRAFT_591978</name>
</gene>
<evidence type="ECO:0000256" key="2">
    <source>
        <dbReference type="ARBA" id="ARBA00022737"/>
    </source>
</evidence>
<dbReference type="InterPro" id="IPR056884">
    <property type="entry name" value="NPHP3-like_N"/>
</dbReference>
<dbReference type="Gene3D" id="3.40.50.300">
    <property type="entry name" value="P-loop containing nucleotide triphosphate hydrolases"/>
    <property type="match status" value="1"/>
</dbReference>
<evidence type="ECO:0000313" key="6">
    <source>
        <dbReference type="Proteomes" id="UP001275084"/>
    </source>
</evidence>
<dbReference type="InterPro" id="IPR050995">
    <property type="entry name" value="WD-F-box_domain-protein"/>
</dbReference>
<dbReference type="PANTHER" id="PTHR14604:SF4">
    <property type="entry name" value="F-BOX DOMAIN-CONTAINING PROTEIN"/>
    <property type="match status" value="1"/>
</dbReference>
<feature type="repeat" description="WD" evidence="3">
    <location>
        <begin position="911"/>
        <end position="952"/>
    </location>
</feature>
<dbReference type="InterPro" id="IPR001680">
    <property type="entry name" value="WD40_rpt"/>
</dbReference>
<keyword evidence="6" id="KW-1185">Reference proteome</keyword>
<feature type="repeat" description="WD" evidence="3">
    <location>
        <begin position="1163"/>
        <end position="1204"/>
    </location>
</feature>
<proteinExistence type="predicted"/>
<dbReference type="InterPro" id="IPR036322">
    <property type="entry name" value="WD40_repeat_dom_sf"/>
</dbReference>
<evidence type="ECO:0000259" key="4">
    <source>
        <dbReference type="PROSITE" id="PS50837"/>
    </source>
</evidence>
<feature type="repeat" description="WD" evidence="3">
    <location>
        <begin position="953"/>
        <end position="994"/>
    </location>
</feature>
<dbReference type="InterPro" id="IPR015943">
    <property type="entry name" value="WD40/YVTN_repeat-like_dom_sf"/>
</dbReference>
<dbReference type="SUPFAM" id="SSF50978">
    <property type="entry name" value="WD40 repeat-like"/>
    <property type="match status" value="2"/>
</dbReference>
<dbReference type="InterPro" id="IPR007111">
    <property type="entry name" value="NACHT_NTPase"/>
</dbReference>
<feature type="repeat" description="WD" evidence="3">
    <location>
        <begin position="1121"/>
        <end position="1162"/>
    </location>
</feature>
<evidence type="ECO:0000256" key="1">
    <source>
        <dbReference type="ARBA" id="ARBA00022574"/>
    </source>
</evidence>
<keyword evidence="2" id="KW-0677">Repeat</keyword>
<dbReference type="EMBL" id="JAUIQD010000005">
    <property type="protein sequence ID" value="KAK3349887.1"/>
    <property type="molecule type" value="Genomic_DNA"/>
</dbReference>
<feature type="domain" description="NACHT" evidence="4">
    <location>
        <begin position="292"/>
        <end position="614"/>
    </location>
</feature>
<dbReference type="Gene3D" id="2.130.10.10">
    <property type="entry name" value="YVTN repeat-like/Quinoprotein amine dehydrogenase"/>
    <property type="match status" value="5"/>
</dbReference>
<reference evidence="5" key="1">
    <citation type="journal article" date="2023" name="Mol. Phylogenet. Evol.">
        <title>Genome-scale phylogeny and comparative genomics of the fungal order Sordariales.</title>
        <authorList>
            <person name="Hensen N."/>
            <person name="Bonometti L."/>
            <person name="Westerberg I."/>
            <person name="Brannstrom I.O."/>
            <person name="Guillou S."/>
            <person name="Cros-Aarteil S."/>
            <person name="Calhoun S."/>
            <person name="Haridas S."/>
            <person name="Kuo A."/>
            <person name="Mondo S."/>
            <person name="Pangilinan J."/>
            <person name="Riley R."/>
            <person name="LaButti K."/>
            <person name="Andreopoulos B."/>
            <person name="Lipzen A."/>
            <person name="Chen C."/>
            <person name="Yan M."/>
            <person name="Daum C."/>
            <person name="Ng V."/>
            <person name="Clum A."/>
            <person name="Steindorff A."/>
            <person name="Ohm R.A."/>
            <person name="Martin F."/>
            <person name="Silar P."/>
            <person name="Natvig D.O."/>
            <person name="Lalanne C."/>
            <person name="Gautier V."/>
            <person name="Ament-Velasquez S.L."/>
            <person name="Kruys A."/>
            <person name="Hutchinson M.I."/>
            <person name="Powell A.J."/>
            <person name="Barry K."/>
            <person name="Miller A.N."/>
            <person name="Grigoriev I.V."/>
            <person name="Debuchy R."/>
            <person name="Gladieux P."/>
            <person name="Hiltunen Thoren M."/>
            <person name="Johannesson H."/>
        </authorList>
    </citation>
    <scope>NUCLEOTIDE SEQUENCE</scope>
    <source>
        <strain evidence="5">CBS 955.72</strain>
    </source>
</reference>
<dbReference type="PROSITE" id="PS50837">
    <property type="entry name" value="NACHT"/>
    <property type="match status" value="1"/>
</dbReference>
<dbReference type="Proteomes" id="UP001275084">
    <property type="component" value="Unassembled WGS sequence"/>
</dbReference>
<feature type="repeat" description="WD" evidence="3">
    <location>
        <begin position="1037"/>
        <end position="1078"/>
    </location>
</feature>
<feature type="repeat" description="WD" evidence="3">
    <location>
        <begin position="995"/>
        <end position="1036"/>
    </location>
</feature>
<reference evidence="5" key="2">
    <citation type="submission" date="2023-06" db="EMBL/GenBank/DDBJ databases">
        <authorList>
            <consortium name="Lawrence Berkeley National Laboratory"/>
            <person name="Haridas S."/>
            <person name="Hensen N."/>
            <person name="Bonometti L."/>
            <person name="Westerberg I."/>
            <person name="Brannstrom I.O."/>
            <person name="Guillou S."/>
            <person name="Cros-Aarteil S."/>
            <person name="Calhoun S."/>
            <person name="Kuo A."/>
            <person name="Mondo S."/>
            <person name="Pangilinan J."/>
            <person name="Riley R."/>
            <person name="Labutti K."/>
            <person name="Andreopoulos B."/>
            <person name="Lipzen A."/>
            <person name="Chen C."/>
            <person name="Yanf M."/>
            <person name="Daum C."/>
            <person name="Ng V."/>
            <person name="Clum A."/>
            <person name="Steindorff A."/>
            <person name="Ohm R."/>
            <person name="Martin F."/>
            <person name="Silar P."/>
            <person name="Natvig D."/>
            <person name="Lalanne C."/>
            <person name="Gautier V."/>
            <person name="Ament-Velasquez S.L."/>
            <person name="Kruys A."/>
            <person name="Hutchinson M.I."/>
            <person name="Powell A.J."/>
            <person name="Barry K."/>
            <person name="Miller A.N."/>
            <person name="Grigoriev I.V."/>
            <person name="Debuchy R."/>
            <person name="Gladieux P."/>
            <person name="Thoren M.H."/>
            <person name="Johannesson H."/>
        </authorList>
    </citation>
    <scope>NUCLEOTIDE SEQUENCE</scope>
    <source>
        <strain evidence="5">CBS 955.72</strain>
    </source>
</reference>
<dbReference type="Pfam" id="PF06985">
    <property type="entry name" value="HET"/>
    <property type="match status" value="1"/>
</dbReference>
<dbReference type="SMART" id="SM00320">
    <property type="entry name" value="WD40"/>
    <property type="match status" value="11"/>
</dbReference>
<feature type="repeat" description="WD" evidence="3">
    <location>
        <begin position="1205"/>
        <end position="1246"/>
    </location>
</feature>
<dbReference type="InterPro" id="IPR027417">
    <property type="entry name" value="P-loop_NTPase"/>
</dbReference>
<comment type="caution">
    <text evidence="5">The sequence shown here is derived from an EMBL/GenBank/DDBJ whole genome shotgun (WGS) entry which is preliminary data.</text>
</comment>
<evidence type="ECO:0000313" key="5">
    <source>
        <dbReference type="EMBL" id="KAK3349887.1"/>
    </source>
</evidence>
<dbReference type="InterPro" id="IPR020472">
    <property type="entry name" value="WD40_PAC1"/>
</dbReference>
<organism evidence="5 6">
    <name type="scientific">Lasiosphaeria hispida</name>
    <dbReference type="NCBI Taxonomy" id="260671"/>
    <lineage>
        <taxon>Eukaryota</taxon>
        <taxon>Fungi</taxon>
        <taxon>Dikarya</taxon>
        <taxon>Ascomycota</taxon>
        <taxon>Pezizomycotina</taxon>
        <taxon>Sordariomycetes</taxon>
        <taxon>Sordariomycetidae</taxon>
        <taxon>Sordariales</taxon>
        <taxon>Lasiosphaeriaceae</taxon>
        <taxon>Lasiosphaeria</taxon>
    </lineage>
</organism>
<protein>
    <submittedName>
        <fullName evidence="5">Beta transducin-like protein HET-E2C</fullName>
    </submittedName>
</protein>
<dbReference type="Pfam" id="PF00400">
    <property type="entry name" value="WD40"/>
    <property type="match status" value="5"/>
</dbReference>
<dbReference type="Pfam" id="PF24883">
    <property type="entry name" value="NPHP3_N"/>
    <property type="match status" value="1"/>
</dbReference>
<feature type="repeat" description="WD" evidence="3">
    <location>
        <begin position="827"/>
        <end position="868"/>
    </location>
</feature>
<dbReference type="GO" id="GO:0035097">
    <property type="term" value="C:histone methyltransferase complex"/>
    <property type="evidence" value="ECO:0007669"/>
    <property type="project" value="UniProtKB-ARBA"/>
</dbReference>
<dbReference type="PROSITE" id="PS50082">
    <property type="entry name" value="WD_REPEATS_2"/>
    <property type="match status" value="10"/>
</dbReference>
<dbReference type="CDD" id="cd00200">
    <property type="entry name" value="WD40"/>
    <property type="match status" value="1"/>
</dbReference>